<feature type="region of interest" description="Disordered" evidence="16">
    <location>
        <begin position="245"/>
        <end position="265"/>
    </location>
</feature>
<keyword evidence="3" id="KW-0548">Nucleotidyltransferase</keyword>
<dbReference type="InterPro" id="IPR043128">
    <property type="entry name" value="Rev_trsase/Diguanyl_cyclase"/>
</dbReference>
<dbReference type="InterPro" id="IPR012337">
    <property type="entry name" value="RNaseH-like_sf"/>
</dbReference>
<dbReference type="GO" id="GO:0046872">
    <property type="term" value="F:metal ion binding"/>
    <property type="evidence" value="ECO:0007669"/>
    <property type="project" value="UniProtKB-KW"/>
</dbReference>
<dbReference type="SUPFAM" id="SSF53098">
    <property type="entry name" value="Ribonuclease H-like"/>
    <property type="match status" value="1"/>
</dbReference>
<dbReference type="GO" id="GO:0004519">
    <property type="term" value="F:endonuclease activity"/>
    <property type="evidence" value="ECO:0007669"/>
    <property type="project" value="UniProtKB-KW"/>
</dbReference>
<keyword evidence="10" id="KW-0229">DNA integration</keyword>
<dbReference type="EMBL" id="JAGYWB010000017">
    <property type="protein sequence ID" value="KAI0494940.1"/>
    <property type="molecule type" value="Genomic_DNA"/>
</dbReference>
<keyword evidence="1" id="KW-0645">Protease</keyword>
<dbReference type="InterPro" id="IPR021109">
    <property type="entry name" value="Peptidase_aspartic_dom_sf"/>
</dbReference>
<dbReference type="GO" id="GO:0006508">
    <property type="term" value="P:proteolysis"/>
    <property type="evidence" value="ECO:0007669"/>
    <property type="project" value="UniProtKB-KW"/>
</dbReference>
<evidence type="ECO:0000259" key="18">
    <source>
        <dbReference type="PROSITE" id="PS50994"/>
    </source>
</evidence>
<dbReference type="InterPro" id="IPR041577">
    <property type="entry name" value="RT_RNaseH_2"/>
</dbReference>
<keyword evidence="2" id="KW-0808">Transferase</keyword>
<dbReference type="PANTHER" id="PTHR37984">
    <property type="entry name" value="PROTEIN CBG26694"/>
    <property type="match status" value="1"/>
</dbReference>
<feature type="region of interest" description="Disordered" evidence="16">
    <location>
        <begin position="1416"/>
        <end position="1452"/>
    </location>
</feature>
<dbReference type="GO" id="GO:0003677">
    <property type="term" value="F:DNA binding"/>
    <property type="evidence" value="ECO:0007669"/>
    <property type="project" value="UniProtKB-KW"/>
</dbReference>
<evidence type="ECO:0000313" key="19">
    <source>
        <dbReference type="EMBL" id="KAI0494940.1"/>
    </source>
</evidence>
<protein>
    <recommendedName>
        <fullName evidence="21">Ty3/gypsy retrotransposon protein</fullName>
    </recommendedName>
</protein>
<dbReference type="CDD" id="cd01647">
    <property type="entry name" value="RT_LTR"/>
    <property type="match status" value="1"/>
</dbReference>
<keyword evidence="13" id="KW-0238">DNA-binding</keyword>
<feature type="region of interest" description="Disordered" evidence="16">
    <location>
        <begin position="162"/>
        <end position="182"/>
    </location>
</feature>
<keyword evidence="20" id="KW-1185">Reference proteome</keyword>
<dbReference type="Pfam" id="PF17921">
    <property type="entry name" value="Integrase_H2C2"/>
    <property type="match status" value="1"/>
</dbReference>
<dbReference type="InterPro" id="IPR043502">
    <property type="entry name" value="DNA/RNA_pol_sf"/>
</dbReference>
<name>A0A8T3AFK2_DENNO</name>
<keyword evidence="12" id="KW-0239">DNA-directed DNA polymerase</keyword>
<dbReference type="GO" id="GO:0003887">
    <property type="term" value="F:DNA-directed DNA polymerase activity"/>
    <property type="evidence" value="ECO:0007669"/>
    <property type="project" value="UniProtKB-KW"/>
</dbReference>
<sequence>MRKLKIPIFEGEDAYGWIYRVERYFAVNGVTEEEKLMAVPVCLEGKALAWFQWLEGRQHIRSWEEFKDLLLHRFRVSSEGTHYEQLLALVQEGTVAEYREHFELLSGRLRGIPDDLLEGSFMKGLKPHIRAAIRVVAPQGLVRIMETAQLVEDKLKVEPPRRSRVSYPTFRPPSMGGGTKAVTILPPREVTTARTTTAVNQGGFKRLTDSELKEKRAKGLCYRCDEKFTPGHRCKEKTLHVILVEDSEEEEEDTRATEEGGSEEEHPHLAMVEVSLNSIAGLTSHSTMKLEGEIAGYKVMVLIDSGATHNFIACRLVEKVGLPVTQGRGVCVILGTGKKENCNGQCKGVTLTLQGEEIVQDFLLLELGSTDVILGMQWLQSLGEMKVNWKKLCMEYGKGSRRVTLQGDPSLCRSRVALKSIFKTLRDDGEGYLIELQQVGIEVEKEQEDIPEEVQELLQQHSTVFQMPKGLPPIRSREHAIVLKTGVAPISVRPYRYPHAQKEEIERLVAEMMEAQVIQPSVSPFSSPVLLVKKKDGSWRFCVDYRALNKETVLDKFPIPVVDELLDELGGATIFSKVDLKSGYHQIRMKTEDIQKTAFRTHEGHYEFLVMPFGLTNAPSTFQALMNQVFQPYLRRFVLVFFDDILVYSKSLQDHVTHLGVVLTTLLEHQLYANQKKCSFAQKEVEYLGHIISKSGVTADPTKIEAMMKWPTPKSLKGLRGFLGLTGYYRRFIKGYGSIVGPLTDQLKKDNFQWGEKAEEAMKTLKEAMTSAPVLALPDFTQPFVVETDASGVGLGAVLMQNHKPIAFFSRILSPRARLKSVYERELMAIVLAIQKWRPYLLGQRFIVRTDQRSLKYLLEQRLVAEEHQRWLAKLLGYEFEIQYKPGAQNKAADALSRVECSQLMALSVPQLVDWGELVKENQHTEELERIRAAIQKGEGGFKGYHLENSLLLYRGRLVLHRDSAFILILLREYHDSRIGGHSGVEKTYRRVKAEFFWKGLRGDVEDMVSKCDICQRNKYQACAPSGLLQPLVLPNKIWEEVTMDFIEGLPKSEGYTVIMVVVDRLSKYNHFIPLRHPFSVPTVASTFIREVVRLHGVPTSIVSDRDKVFLSSFWKELFKMQGTFLKRSTAYHPQTDGQSEVVNRSVETYLRCFVGERPKQWVKWLPWAEYWYNTCYHTASQFTPFKILYGRDPPPLVNYQKGATPVYLVDQYLEERDRVLEELREHLLRAQQIMKTRADSHRKEMTFEVGEWVYLKLRPYRQKTVANRRSEKLSPRYYGPFEIERKVGMVAYRLKLPPQSSIHPVFHVSLLKRSIGENIMATPTIPRGLTGDMQFLLKPLQVKEVRRNDQGKREVLIEWKDLPTHEATWEIYEAMQDQFPDFNLEDKVDLLEGGIDGPAIDGPVEPVHPNPLRVYRRRRGGAAGPGEPGGGSAEPREQGGKATVGPLGPPI</sequence>
<dbReference type="Gene3D" id="3.10.20.370">
    <property type="match status" value="1"/>
</dbReference>
<evidence type="ECO:0000256" key="8">
    <source>
        <dbReference type="ARBA" id="ARBA00022801"/>
    </source>
</evidence>
<dbReference type="Gene3D" id="3.10.10.10">
    <property type="entry name" value="HIV Type 1 Reverse Transcriptase, subunit A, domain 1"/>
    <property type="match status" value="1"/>
</dbReference>
<dbReference type="Pfam" id="PF00078">
    <property type="entry name" value="RVT_1"/>
    <property type="match status" value="1"/>
</dbReference>
<dbReference type="Proteomes" id="UP000829196">
    <property type="component" value="Unassembled WGS sequence"/>
</dbReference>
<evidence type="ECO:0000256" key="13">
    <source>
        <dbReference type="ARBA" id="ARBA00023125"/>
    </source>
</evidence>
<evidence type="ECO:0000256" key="15">
    <source>
        <dbReference type="ARBA" id="ARBA00023268"/>
    </source>
</evidence>
<dbReference type="Gene3D" id="3.30.70.270">
    <property type="match status" value="2"/>
</dbReference>
<evidence type="ECO:0000256" key="14">
    <source>
        <dbReference type="ARBA" id="ARBA00023172"/>
    </source>
</evidence>
<evidence type="ECO:0008006" key="21">
    <source>
        <dbReference type="Google" id="ProtNLM"/>
    </source>
</evidence>
<evidence type="ECO:0000313" key="20">
    <source>
        <dbReference type="Proteomes" id="UP000829196"/>
    </source>
</evidence>
<evidence type="ECO:0000256" key="6">
    <source>
        <dbReference type="ARBA" id="ARBA00022750"/>
    </source>
</evidence>
<dbReference type="Gene3D" id="3.30.420.10">
    <property type="entry name" value="Ribonuclease H-like superfamily/Ribonuclease H"/>
    <property type="match status" value="1"/>
</dbReference>
<dbReference type="SUPFAM" id="SSF56672">
    <property type="entry name" value="DNA/RNA polymerases"/>
    <property type="match status" value="1"/>
</dbReference>
<feature type="domain" description="Reverse transcriptase" evidence="17">
    <location>
        <begin position="513"/>
        <end position="692"/>
    </location>
</feature>
<dbReference type="SUPFAM" id="SSF50630">
    <property type="entry name" value="Acid proteases"/>
    <property type="match status" value="1"/>
</dbReference>
<dbReference type="InterPro" id="IPR036397">
    <property type="entry name" value="RNaseH_sf"/>
</dbReference>
<keyword evidence="4" id="KW-0540">Nuclease</keyword>
<dbReference type="Pfam" id="PF24626">
    <property type="entry name" value="SH3_Tf2-1"/>
    <property type="match status" value="1"/>
</dbReference>
<dbReference type="SMR" id="A0A8T3AFK2"/>
<keyword evidence="11" id="KW-0695">RNA-directed DNA polymerase</keyword>
<evidence type="ECO:0000256" key="11">
    <source>
        <dbReference type="ARBA" id="ARBA00022918"/>
    </source>
</evidence>
<feature type="compositionally biased region" description="Basic and acidic residues" evidence="16">
    <location>
        <begin position="254"/>
        <end position="265"/>
    </location>
</feature>
<dbReference type="FunFam" id="1.10.340.70:FF:000001">
    <property type="entry name" value="Retrovirus-related Pol polyprotein from transposon gypsy-like Protein"/>
    <property type="match status" value="1"/>
</dbReference>
<dbReference type="GO" id="GO:0006310">
    <property type="term" value="P:DNA recombination"/>
    <property type="evidence" value="ECO:0007669"/>
    <property type="project" value="UniProtKB-KW"/>
</dbReference>
<evidence type="ECO:0000256" key="1">
    <source>
        <dbReference type="ARBA" id="ARBA00022670"/>
    </source>
</evidence>
<organism evidence="19 20">
    <name type="scientific">Dendrobium nobile</name>
    <name type="common">Orchid</name>
    <dbReference type="NCBI Taxonomy" id="94219"/>
    <lineage>
        <taxon>Eukaryota</taxon>
        <taxon>Viridiplantae</taxon>
        <taxon>Streptophyta</taxon>
        <taxon>Embryophyta</taxon>
        <taxon>Tracheophyta</taxon>
        <taxon>Spermatophyta</taxon>
        <taxon>Magnoliopsida</taxon>
        <taxon>Liliopsida</taxon>
        <taxon>Asparagales</taxon>
        <taxon>Orchidaceae</taxon>
        <taxon>Epidendroideae</taxon>
        <taxon>Malaxideae</taxon>
        <taxon>Dendrobiinae</taxon>
        <taxon>Dendrobium</taxon>
    </lineage>
</organism>
<dbReference type="Gene3D" id="2.40.70.10">
    <property type="entry name" value="Acid Proteases"/>
    <property type="match status" value="1"/>
</dbReference>
<dbReference type="GO" id="GO:0003964">
    <property type="term" value="F:RNA-directed DNA polymerase activity"/>
    <property type="evidence" value="ECO:0007669"/>
    <property type="project" value="UniProtKB-KW"/>
</dbReference>
<dbReference type="InterPro" id="IPR000477">
    <property type="entry name" value="RT_dom"/>
</dbReference>
<evidence type="ECO:0000256" key="9">
    <source>
        <dbReference type="ARBA" id="ARBA00022842"/>
    </source>
</evidence>
<dbReference type="InterPro" id="IPR056924">
    <property type="entry name" value="SH3_Tf2-1"/>
</dbReference>
<evidence type="ECO:0000256" key="3">
    <source>
        <dbReference type="ARBA" id="ARBA00022695"/>
    </source>
</evidence>
<feature type="compositionally biased region" description="Gly residues" evidence="16">
    <location>
        <begin position="1422"/>
        <end position="1433"/>
    </location>
</feature>
<evidence type="ECO:0000256" key="4">
    <source>
        <dbReference type="ARBA" id="ARBA00022722"/>
    </source>
</evidence>
<dbReference type="CDD" id="cd09274">
    <property type="entry name" value="RNase_HI_RT_Ty3"/>
    <property type="match status" value="1"/>
</dbReference>
<proteinExistence type="predicted"/>
<dbReference type="InterPro" id="IPR005162">
    <property type="entry name" value="Retrotrans_gag_dom"/>
</dbReference>
<dbReference type="FunFam" id="3.10.20.370:FF:000001">
    <property type="entry name" value="Retrovirus-related Pol polyprotein from transposon 17.6-like protein"/>
    <property type="match status" value="1"/>
</dbReference>
<keyword evidence="15" id="KW-0511">Multifunctional enzyme</keyword>
<dbReference type="PROSITE" id="PS50878">
    <property type="entry name" value="RT_POL"/>
    <property type="match status" value="1"/>
</dbReference>
<evidence type="ECO:0000256" key="5">
    <source>
        <dbReference type="ARBA" id="ARBA00022723"/>
    </source>
</evidence>
<dbReference type="GO" id="GO:0004190">
    <property type="term" value="F:aspartic-type endopeptidase activity"/>
    <property type="evidence" value="ECO:0007669"/>
    <property type="project" value="UniProtKB-KW"/>
</dbReference>
<dbReference type="InterPro" id="IPR041588">
    <property type="entry name" value="Integrase_H2C2"/>
</dbReference>
<evidence type="ECO:0000256" key="2">
    <source>
        <dbReference type="ARBA" id="ARBA00022679"/>
    </source>
</evidence>
<dbReference type="GO" id="GO:0015074">
    <property type="term" value="P:DNA integration"/>
    <property type="evidence" value="ECO:0007669"/>
    <property type="project" value="UniProtKB-KW"/>
</dbReference>
<dbReference type="PROSITE" id="PS50994">
    <property type="entry name" value="INTEGRASE"/>
    <property type="match status" value="1"/>
</dbReference>
<dbReference type="Pfam" id="PF03732">
    <property type="entry name" value="Retrotrans_gag"/>
    <property type="match status" value="1"/>
</dbReference>
<dbReference type="PANTHER" id="PTHR37984:SF5">
    <property type="entry name" value="PROTEIN NYNRIN-LIKE"/>
    <property type="match status" value="1"/>
</dbReference>
<reference evidence="19" key="1">
    <citation type="journal article" date="2022" name="Front. Genet.">
        <title>Chromosome-Scale Assembly of the Dendrobium nobile Genome Provides Insights Into the Molecular Mechanism of the Biosynthesis of the Medicinal Active Ingredient of Dendrobium.</title>
        <authorList>
            <person name="Xu Q."/>
            <person name="Niu S.-C."/>
            <person name="Li K.-L."/>
            <person name="Zheng P.-J."/>
            <person name="Zhang X.-J."/>
            <person name="Jia Y."/>
            <person name="Liu Y."/>
            <person name="Niu Y.-X."/>
            <person name="Yu L.-H."/>
            <person name="Chen D.-F."/>
            <person name="Zhang G.-Q."/>
        </authorList>
    </citation>
    <scope>NUCLEOTIDE SEQUENCE</scope>
    <source>
        <tissue evidence="19">Leaf</tissue>
    </source>
</reference>
<keyword evidence="9" id="KW-0460">Magnesium</keyword>
<dbReference type="FunFam" id="3.10.10.10:FF:000007">
    <property type="entry name" value="Retrovirus-related Pol polyprotein from transposon 17.6-like Protein"/>
    <property type="match status" value="1"/>
</dbReference>
<evidence type="ECO:0000259" key="17">
    <source>
        <dbReference type="PROSITE" id="PS50878"/>
    </source>
</evidence>
<evidence type="ECO:0000256" key="12">
    <source>
        <dbReference type="ARBA" id="ARBA00022932"/>
    </source>
</evidence>
<dbReference type="InterPro" id="IPR001584">
    <property type="entry name" value="Integrase_cat-core"/>
</dbReference>
<dbReference type="SUPFAM" id="SSF54160">
    <property type="entry name" value="Chromo domain-like"/>
    <property type="match status" value="1"/>
</dbReference>
<keyword evidence="7" id="KW-0255">Endonuclease</keyword>
<evidence type="ECO:0000256" key="7">
    <source>
        <dbReference type="ARBA" id="ARBA00022759"/>
    </source>
</evidence>
<dbReference type="CDD" id="cd00303">
    <property type="entry name" value="retropepsin_like"/>
    <property type="match status" value="1"/>
</dbReference>
<dbReference type="OrthoDB" id="770194at2759"/>
<dbReference type="Pfam" id="PF08284">
    <property type="entry name" value="RVP_2"/>
    <property type="match status" value="1"/>
</dbReference>
<dbReference type="Gene3D" id="1.10.340.70">
    <property type="match status" value="1"/>
</dbReference>
<feature type="domain" description="Integrase catalytic" evidence="18">
    <location>
        <begin position="1031"/>
        <end position="1193"/>
    </location>
</feature>
<dbReference type="FunFam" id="3.30.70.270:FF:000020">
    <property type="entry name" value="Transposon Tf2-6 polyprotein-like Protein"/>
    <property type="match status" value="1"/>
</dbReference>
<dbReference type="InterPro" id="IPR050951">
    <property type="entry name" value="Retrovirus_Pol_polyprotein"/>
</dbReference>
<keyword evidence="8" id="KW-0378">Hydrolase</keyword>
<keyword evidence="6" id="KW-0064">Aspartyl protease</keyword>
<evidence type="ECO:0000256" key="10">
    <source>
        <dbReference type="ARBA" id="ARBA00022908"/>
    </source>
</evidence>
<dbReference type="Pfam" id="PF17919">
    <property type="entry name" value="RT_RNaseH_2"/>
    <property type="match status" value="1"/>
</dbReference>
<keyword evidence="5" id="KW-0479">Metal-binding</keyword>
<dbReference type="InterPro" id="IPR016197">
    <property type="entry name" value="Chromo-like_dom_sf"/>
</dbReference>
<gene>
    <name evidence="19" type="ORF">KFK09_025086</name>
</gene>
<comment type="caution">
    <text evidence="19">The sequence shown here is derived from an EMBL/GenBank/DDBJ whole genome shotgun (WGS) entry which is preliminary data.</text>
</comment>
<keyword evidence="14" id="KW-0233">DNA recombination</keyword>
<evidence type="ECO:0000256" key="16">
    <source>
        <dbReference type="SAM" id="MobiDB-lite"/>
    </source>
</evidence>
<accession>A0A8T3AFK2</accession>